<dbReference type="OrthoDB" id="2146076at2"/>
<comment type="caution">
    <text evidence="1">The sequence shown here is derived from an EMBL/GenBank/DDBJ whole genome shotgun (WGS) entry which is preliminary data.</text>
</comment>
<gene>
    <name evidence="1" type="ORF">JG29_12780</name>
</gene>
<protein>
    <recommendedName>
        <fullName evidence="3">HPt domain-containing protein</fullName>
    </recommendedName>
</protein>
<name>A0A0F4KUH0_9LACO</name>
<reference evidence="1 2" key="1">
    <citation type="submission" date="2014-12" db="EMBL/GenBank/DDBJ databases">
        <title>Comparative genomics of the lactic acid bacteria isolated from the honey bee gut.</title>
        <authorList>
            <person name="Ellegaard K.M."/>
            <person name="Tamarit D."/>
            <person name="Javelind E."/>
            <person name="Olofsson T."/>
            <person name="Andersson S.G."/>
            <person name="Vasquez A."/>
        </authorList>
    </citation>
    <scope>NUCLEOTIDE SEQUENCE [LARGE SCALE GENOMIC DNA]</scope>
    <source>
        <strain evidence="1 2">Hon2</strain>
    </source>
</reference>
<accession>A0A0F4KUH0</accession>
<dbReference type="RefSeq" id="WP_045923116.1">
    <property type="nucleotide sequence ID" value="NZ_JAAEDY010000001.1"/>
</dbReference>
<evidence type="ECO:0008006" key="3">
    <source>
        <dbReference type="Google" id="ProtNLM"/>
    </source>
</evidence>
<proteinExistence type="predicted"/>
<dbReference type="AlphaFoldDB" id="A0A0F4KUH0"/>
<evidence type="ECO:0000313" key="2">
    <source>
        <dbReference type="Proteomes" id="UP000033695"/>
    </source>
</evidence>
<sequence>MNRMQQRAANYARVLNDVIEKMQSIQDDLNPKFEKIKTALAAGNLTAMKSSEYLKIQGDFQRGTDDYGKLAEKLHSVKAPAKLMGIHLSLVQALQNYTQACQNMIESMKDDRTVDESAFQAAEEAQDLYLDKISKYLMKMGQLSQ</sequence>
<dbReference type="PATRIC" id="fig|1218508.4.peg.1266"/>
<dbReference type="HOGENOM" id="CLU_147330_1_0_9"/>
<evidence type="ECO:0000313" key="1">
    <source>
        <dbReference type="EMBL" id="KJY48866.1"/>
    </source>
</evidence>
<dbReference type="STRING" id="1218508.JG29_12780"/>
<organism evidence="1 2">
    <name type="scientific">Bombilactobacillus mellis</name>
    <dbReference type="NCBI Taxonomy" id="1218508"/>
    <lineage>
        <taxon>Bacteria</taxon>
        <taxon>Bacillati</taxon>
        <taxon>Bacillota</taxon>
        <taxon>Bacilli</taxon>
        <taxon>Lactobacillales</taxon>
        <taxon>Lactobacillaceae</taxon>
        <taxon>Bombilactobacillus</taxon>
    </lineage>
</organism>
<dbReference type="EMBL" id="JXBZ01000008">
    <property type="protein sequence ID" value="KJY48866.1"/>
    <property type="molecule type" value="Genomic_DNA"/>
</dbReference>
<keyword evidence="2" id="KW-1185">Reference proteome</keyword>
<dbReference type="Proteomes" id="UP000033695">
    <property type="component" value="Unassembled WGS sequence"/>
</dbReference>